<dbReference type="EMBL" id="JASCTH010000029">
    <property type="protein sequence ID" value="MDI6103993.1"/>
    <property type="molecule type" value="Genomic_DNA"/>
</dbReference>
<evidence type="ECO:0000313" key="3">
    <source>
        <dbReference type="Proteomes" id="UP001241758"/>
    </source>
</evidence>
<sequence>MWWRRWPAWSGYAAAGWSLMYAMLGLYWTAGGDGFPFAPIDDDHKSGSILEGTPVEAGAPLMAVLGLLGTVVALAMARGAGSRRWSAAMIAFGWIVAAGLTLIIPDYTLIAVLAFAPLLLVFAFTGVPGPQDCIGDILYWHRTHLILLFAGGLLWAAATLAHQRRRRAACQHCGRRHGPAGKGPSRQALLRWGRWAVAVACLAPLPYEITRVAWYFGYPLGISRNFLTMMQSTDGMLAIGLGCAIASALGGVLTHGLVSRWGEVYPRWIWFKAGRPVPPALAIVPASLVAVVLIPAGLMMLWDPAIGDGWGLRLPSVPWVLWGAALGAATIAYHLRRRGACQHCGQGASAVSADAEPQGTS</sequence>
<dbReference type="RefSeq" id="WP_282765245.1">
    <property type="nucleotide sequence ID" value="NZ_JASCTH010000029.1"/>
</dbReference>
<keyword evidence="1" id="KW-1133">Transmembrane helix</keyword>
<gene>
    <name evidence="2" type="ORF">QLQ12_35925</name>
</gene>
<dbReference type="Proteomes" id="UP001241758">
    <property type="component" value="Unassembled WGS sequence"/>
</dbReference>
<feature type="transmembrane region" description="Helical" evidence="1">
    <location>
        <begin position="57"/>
        <end position="77"/>
    </location>
</feature>
<keyword evidence="3" id="KW-1185">Reference proteome</keyword>
<feature type="transmembrane region" description="Helical" evidence="1">
    <location>
        <begin position="279"/>
        <end position="302"/>
    </location>
</feature>
<name>A0ABT6WW71_9ACTN</name>
<keyword evidence="1" id="KW-0812">Transmembrane</keyword>
<protein>
    <submittedName>
        <fullName evidence="2">NYN domain-containing protein</fullName>
    </submittedName>
</protein>
<feature type="transmembrane region" description="Helical" evidence="1">
    <location>
        <begin position="236"/>
        <end position="258"/>
    </location>
</feature>
<feature type="transmembrane region" description="Helical" evidence="1">
    <location>
        <begin position="317"/>
        <end position="335"/>
    </location>
</feature>
<reference evidence="2 3" key="1">
    <citation type="submission" date="2023-05" db="EMBL/GenBank/DDBJ databases">
        <title>Actinoplanes sp. NEAU-A12 genome sequencing.</title>
        <authorList>
            <person name="Wang Z.-S."/>
        </authorList>
    </citation>
    <scope>NUCLEOTIDE SEQUENCE [LARGE SCALE GENOMIC DNA]</scope>
    <source>
        <strain evidence="2 3">NEAU-A12</strain>
    </source>
</reference>
<comment type="caution">
    <text evidence="2">The sequence shown here is derived from an EMBL/GenBank/DDBJ whole genome shotgun (WGS) entry which is preliminary data.</text>
</comment>
<feature type="transmembrane region" description="Helical" evidence="1">
    <location>
        <begin position="89"/>
        <end position="122"/>
    </location>
</feature>
<proteinExistence type="predicted"/>
<feature type="transmembrane region" description="Helical" evidence="1">
    <location>
        <begin position="12"/>
        <end position="30"/>
    </location>
</feature>
<evidence type="ECO:0000256" key="1">
    <source>
        <dbReference type="SAM" id="Phobius"/>
    </source>
</evidence>
<accession>A0ABT6WW71</accession>
<feature type="transmembrane region" description="Helical" evidence="1">
    <location>
        <begin position="195"/>
        <end position="216"/>
    </location>
</feature>
<feature type="transmembrane region" description="Helical" evidence="1">
    <location>
        <begin position="142"/>
        <end position="161"/>
    </location>
</feature>
<keyword evidence="1" id="KW-0472">Membrane</keyword>
<organism evidence="2 3">
    <name type="scientific">Actinoplanes sandaracinus</name>
    <dbReference type="NCBI Taxonomy" id="3045177"/>
    <lineage>
        <taxon>Bacteria</taxon>
        <taxon>Bacillati</taxon>
        <taxon>Actinomycetota</taxon>
        <taxon>Actinomycetes</taxon>
        <taxon>Micromonosporales</taxon>
        <taxon>Micromonosporaceae</taxon>
        <taxon>Actinoplanes</taxon>
    </lineage>
</organism>
<evidence type="ECO:0000313" key="2">
    <source>
        <dbReference type="EMBL" id="MDI6103993.1"/>
    </source>
</evidence>